<sequence length="83" mass="9550">MTLSLIATFAWLVLANVLAMLPSNDNHWRRAYFLIALGLPLLIWVFWQNGPWIGLLALAAGMSVLRWPVRYLMRWLRGLVAKT</sequence>
<evidence type="ECO:0000313" key="3">
    <source>
        <dbReference type="Proteomes" id="UP001210720"/>
    </source>
</evidence>
<keyword evidence="1" id="KW-1133">Transmembrane helix</keyword>
<comment type="caution">
    <text evidence="2">The sequence shown here is derived from an EMBL/GenBank/DDBJ whole genome shotgun (WGS) entry which is preliminary data.</text>
</comment>
<dbReference type="EMBL" id="JAQIOY010000003">
    <property type="protein sequence ID" value="MDA7425248.1"/>
    <property type="molecule type" value="Genomic_DNA"/>
</dbReference>
<name>A0ABT4XTW3_9RHOB</name>
<dbReference type="InterPro" id="IPR018919">
    <property type="entry name" value="DUF2484"/>
</dbReference>
<dbReference type="Proteomes" id="UP001210720">
    <property type="component" value="Unassembled WGS sequence"/>
</dbReference>
<gene>
    <name evidence="2" type="ORF">PFY00_10960</name>
</gene>
<proteinExistence type="predicted"/>
<dbReference type="RefSeq" id="WP_271432594.1">
    <property type="nucleotide sequence ID" value="NZ_JAQIOY010000003.1"/>
</dbReference>
<dbReference type="Pfam" id="PF10658">
    <property type="entry name" value="DUF2484"/>
    <property type="match status" value="1"/>
</dbReference>
<evidence type="ECO:0000256" key="1">
    <source>
        <dbReference type="SAM" id="Phobius"/>
    </source>
</evidence>
<reference evidence="2 3" key="1">
    <citation type="submission" date="2023-01" db="EMBL/GenBank/DDBJ databases">
        <title>Thalassococcus onchidii sp. nov., isolated from a marine invertebrate from the South China Sea.</title>
        <authorList>
            <person name="Xu S."/>
            <person name="Liu Z."/>
            <person name="Xu Y."/>
        </authorList>
    </citation>
    <scope>NUCLEOTIDE SEQUENCE [LARGE SCALE GENOMIC DNA]</scope>
    <source>
        <strain evidence="2 3">KCTC 32084</strain>
    </source>
</reference>
<keyword evidence="1" id="KW-0812">Transmembrane</keyword>
<keyword evidence="3" id="KW-1185">Reference proteome</keyword>
<feature type="transmembrane region" description="Helical" evidence="1">
    <location>
        <begin position="29"/>
        <end position="47"/>
    </location>
</feature>
<organism evidence="2 3">
    <name type="scientific">Thalassococcus lentus</name>
    <dbReference type="NCBI Taxonomy" id="1210524"/>
    <lineage>
        <taxon>Bacteria</taxon>
        <taxon>Pseudomonadati</taxon>
        <taxon>Pseudomonadota</taxon>
        <taxon>Alphaproteobacteria</taxon>
        <taxon>Rhodobacterales</taxon>
        <taxon>Roseobacteraceae</taxon>
        <taxon>Thalassococcus</taxon>
    </lineage>
</organism>
<keyword evidence="1" id="KW-0472">Membrane</keyword>
<protein>
    <submittedName>
        <fullName evidence="2">DUF2484 family protein</fullName>
    </submittedName>
</protein>
<feature type="transmembrane region" description="Helical" evidence="1">
    <location>
        <begin position="52"/>
        <end position="69"/>
    </location>
</feature>
<evidence type="ECO:0000313" key="2">
    <source>
        <dbReference type="EMBL" id="MDA7425248.1"/>
    </source>
</evidence>
<accession>A0ABT4XTW3</accession>